<gene>
    <name evidence="1" type="ORF">K488DRAFT_83196</name>
</gene>
<dbReference type="EMBL" id="MU273487">
    <property type="protein sequence ID" value="KAI0035234.1"/>
    <property type="molecule type" value="Genomic_DNA"/>
</dbReference>
<keyword evidence="2" id="KW-1185">Reference proteome</keyword>
<accession>A0ACB8QTU2</accession>
<organism evidence="1 2">
    <name type="scientific">Vararia minispora EC-137</name>
    <dbReference type="NCBI Taxonomy" id="1314806"/>
    <lineage>
        <taxon>Eukaryota</taxon>
        <taxon>Fungi</taxon>
        <taxon>Dikarya</taxon>
        <taxon>Basidiomycota</taxon>
        <taxon>Agaricomycotina</taxon>
        <taxon>Agaricomycetes</taxon>
        <taxon>Russulales</taxon>
        <taxon>Lachnocladiaceae</taxon>
        <taxon>Vararia</taxon>
    </lineage>
</organism>
<evidence type="ECO:0000313" key="1">
    <source>
        <dbReference type="EMBL" id="KAI0035234.1"/>
    </source>
</evidence>
<reference evidence="1" key="1">
    <citation type="submission" date="2021-02" db="EMBL/GenBank/DDBJ databases">
        <authorList>
            <consortium name="DOE Joint Genome Institute"/>
            <person name="Ahrendt S."/>
            <person name="Looney B.P."/>
            <person name="Miyauchi S."/>
            <person name="Morin E."/>
            <person name="Drula E."/>
            <person name="Courty P.E."/>
            <person name="Chicoki N."/>
            <person name="Fauchery L."/>
            <person name="Kohler A."/>
            <person name="Kuo A."/>
            <person name="Labutti K."/>
            <person name="Pangilinan J."/>
            <person name="Lipzen A."/>
            <person name="Riley R."/>
            <person name="Andreopoulos W."/>
            <person name="He G."/>
            <person name="Johnson J."/>
            <person name="Barry K.W."/>
            <person name="Grigoriev I.V."/>
            <person name="Nagy L."/>
            <person name="Hibbett D."/>
            <person name="Henrissat B."/>
            <person name="Matheny P.B."/>
            <person name="Labbe J."/>
            <person name="Martin F."/>
        </authorList>
    </citation>
    <scope>NUCLEOTIDE SEQUENCE</scope>
    <source>
        <strain evidence="1">EC-137</strain>
    </source>
</reference>
<name>A0ACB8QTU2_9AGAM</name>
<sequence>MAACPPTSVDVPVFRLPIELLMETFNWLRALHDAADVLPLNHDQTFPPFAIRIAVSQFSIADTESFFHWIGIRRITRLHIDTPSEETYGPILSILCKLTAPKLSDFELLLEGQMLLELFPNNIFSGEYLPNLSFLRLHGVPYLPTFFSPDITTFDLSLDPYAWTDVVDILNALNDMPLLQSLKLRQRIPAPPGGLGPIDEANSHHVSLPFLRRLDLEGASDALTILCDHTTANELQNFTVRPVIEDSGQSAFCVWHCHPLTRYIPRLRHLRLANVDVGCVVDEEGSRDIYELLLGLATPQAWLEDQDKRFITLENCVITRDRLAVLRKWLGRDFLSYPRTHIESSVASP</sequence>
<reference evidence="1" key="2">
    <citation type="journal article" date="2022" name="New Phytol.">
        <title>Evolutionary transition to the ectomycorrhizal habit in the genomes of a hyperdiverse lineage of mushroom-forming fungi.</title>
        <authorList>
            <person name="Looney B."/>
            <person name="Miyauchi S."/>
            <person name="Morin E."/>
            <person name="Drula E."/>
            <person name="Courty P.E."/>
            <person name="Kohler A."/>
            <person name="Kuo A."/>
            <person name="LaButti K."/>
            <person name="Pangilinan J."/>
            <person name="Lipzen A."/>
            <person name="Riley R."/>
            <person name="Andreopoulos W."/>
            <person name="He G."/>
            <person name="Johnson J."/>
            <person name="Nolan M."/>
            <person name="Tritt A."/>
            <person name="Barry K.W."/>
            <person name="Grigoriev I.V."/>
            <person name="Nagy L.G."/>
            <person name="Hibbett D."/>
            <person name="Henrissat B."/>
            <person name="Matheny P.B."/>
            <person name="Labbe J."/>
            <person name="Martin F.M."/>
        </authorList>
    </citation>
    <scope>NUCLEOTIDE SEQUENCE</scope>
    <source>
        <strain evidence="1">EC-137</strain>
    </source>
</reference>
<protein>
    <submittedName>
        <fullName evidence="1">Uncharacterized protein</fullName>
    </submittedName>
</protein>
<comment type="caution">
    <text evidence="1">The sequence shown here is derived from an EMBL/GenBank/DDBJ whole genome shotgun (WGS) entry which is preliminary data.</text>
</comment>
<dbReference type="Proteomes" id="UP000814128">
    <property type="component" value="Unassembled WGS sequence"/>
</dbReference>
<proteinExistence type="predicted"/>
<evidence type="ECO:0000313" key="2">
    <source>
        <dbReference type="Proteomes" id="UP000814128"/>
    </source>
</evidence>